<dbReference type="GO" id="GO:0032259">
    <property type="term" value="P:methylation"/>
    <property type="evidence" value="ECO:0007669"/>
    <property type="project" value="UniProtKB-KW"/>
</dbReference>
<evidence type="ECO:0000259" key="1">
    <source>
        <dbReference type="Pfam" id="PF08241"/>
    </source>
</evidence>
<evidence type="ECO:0000313" key="2">
    <source>
        <dbReference type="EMBL" id="EWT00260.1"/>
    </source>
</evidence>
<proteinExistence type="predicted"/>
<reference evidence="2 3" key="1">
    <citation type="submission" date="2013-08" db="EMBL/GenBank/DDBJ databases">
        <title>Intrasporangium oryzae NRRL B-24470.</title>
        <authorList>
            <person name="Liu H."/>
            <person name="Wang G."/>
        </authorList>
    </citation>
    <scope>NUCLEOTIDE SEQUENCE [LARGE SCALE GENOMIC DNA]</scope>
    <source>
        <strain evidence="2 3">NRRL B-24470</strain>
    </source>
</reference>
<dbReference type="CDD" id="cd02440">
    <property type="entry name" value="AdoMet_MTases"/>
    <property type="match status" value="1"/>
</dbReference>
<dbReference type="EMBL" id="AWSA01000049">
    <property type="protein sequence ID" value="EWT00260.1"/>
    <property type="molecule type" value="Genomic_DNA"/>
</dbReference>
<feature type="domain" description="Methyltransferase type 11" evidence="1">
    <location>
        <begin position="58"/>
        <end position="146"/>
    </location>
</feature>
<dbReference type="RefSeq" id="WP_034808791.1">
    <property type="nucleotide sequence ID" value="NZ_AWSA01000049.1"/>
</dbReference>
<accession>W9G2N3</accession>
<keyword evidence="2" id="KW-0808">Transferase</keyword>
<dbReference type="AlphaFoldDB" id="W9G2N3"/>
<dbReference type="GO" id="GO:0008757">
    <property type="term" value="F:S-adenosylmethionine-dependent methyltransferase activity"/>
    <property type="evidence" value="ECO:0007669"/>
    <property type="project" value="InterPro"/>
</dbReference>
<dbReference type="Gene3D" id="3.40.50.150">
    <property type="entry name" value="Vaccinia Virus protein VP39"/>
    <property type="match status" value="1"/>
</dbReference>
<name>W9G2N3_9MICO</name>
<protein>
    <submittedName>
        <fullName evidence="2">SAM-dependent methyltransferase</fullName>
    </submittedName>
</protein>
<dbReference type="InterPro" id="IPR029063">
    <property type="entry name" value="SAM-dependent_MTases_sf"/>
</dbReference>
<gene>
    <name evidence="2" type="ORF">N865_12975</name>
</gene>
<evidence type="ECO:0000313" key="3">
    <source>
        <dbReference type="Proteomes" id="UP000019489"/>
    </source>
</evidence>
<keyword evidence="2" id="KW-0489">Methyltransferase</keyword>
<sequence length="251" mass="26755">MAEPMEDEFGTMARWTGEAIAALGPDHAVPAACRGSGTPAVLDWLLGRLDPTPATRVLDLGAGLGGPAAYAQERLGVRAVCFDPMRAASGIASSVFRLPAVVGDAARLPFADASFDAAWSLGTLCTTEQKAQWLAELRRVLRDDALLGLLVVVGTPDGFTTPWGNAFPSDDELAELLAGAGFAITEREWSAQLPDADERWQALERGVDDAIAKEHGVDPRYSGVKEQESRMGELLEAGRIRGELLVARVCR</sequence>
<dbReference type="PATRIC" id="fig|1386089.3.peg.3522"/>
<organism evidence="2 3">
    <name type="scientific">Intrasporangium oryzae NRRL B-24470</name>
    <dbReference type="NCBI Taxonomy" id="1386089"/>
    <lineage>
        <taxon>Bacteria</taxon>
        <taxon>Bacillati</taxon>
        <taxon>Actinomycetota</taxon>
        <taxon>Actinomycetes</taxon>
        <taxon>Micrococcales</taxon>
        <taxon>Intrasporangiaceae</taxon>
        <taxon>Intrasporangium</taxon>
    </lineage>
</organism>
<dbReference type="STRING" id="1386089.N865_12975"/>
<dbReference type="Pfam" id="PF08241">
    <property type="entry name" value="Methyltransf_11"/>
    <property type="match status" value="1"/>
</dbReference>
<keyword evidence="3" id="KW-1185">Reference proteome</keyword>
<dbReference type="SUPFAM" id="SSF53335">
    <property type="entry name" value="S-adenosyl-L-methionine-dependent methyltransferases"/>
    <property type="match status" value="1"/>
</dbReference>
<dbReference type="eggNOG" id="COG0500">
    <property type="taxonomic scope" value="Bacteria"/>
</dbReference>
<dbReference type="InterPro" id="IPR013216">
    <property type="entry name" value="Methyltransf_11"/>
</dbReference>
<comment type="caution">
    <text evidence="2">The sequence shown here is derived from an EMBL/GenBank/DDBJ whole genome shotgun (WGS) entry which is preliminary data.</text>
</comment>
<dbReference type="Proteomes" id="UP000019489">
    <property type="component" value="Unassembled WGS sequence"/>
</dbReference>